<dbReference type="PANTHER" id="PTHR30015">
    <property type="entry name" value="MRR RESTRICTION SYSTEM PROTEIN"/>
    <property type="match status" value="1"/>
</dbReference>
<dbReference type="GO" id="GO:0009307">
    <property type="term" value="P:DNA restriction-modification system"/>
    <property type="evidence" value="ECO:0007669"/>
    <property type="project" value="InterPro"/>
</dbReference>
<dbReference type="SUPFAM" id="SSF52980">
    <property type="entry name" value="Restriction endonuclease-like"/>
    <property type="match status" value="1"/>
</dbReference>
<dbReference type="Gene3D" id="3.40.1350.10">
    <property type="match status" value="1"/>
</dbReference>
<dbReference type="InterPro" id="IPR016984">
    <property type="entry name" value="UCP031853"/>
</dbReference>
<dbReference type="PIRSF" id="PIRSF031853">
    <property type="entry name" value="UPC031853"/>
    <property type="match status" value="1"/>
</dbReference>
<sequence>MAVWVVRGGKYGEQEGIALDNGVSEIRWLELPDLSPVARDSDEDSARAKLEHMYAEVYPQNSPGSQAVNRGQIWSFVRLIKKGDLILLPLKSTHAIAAGTVIGDYEYRTDLGDMVRHVHQVKWLKTDISRAAIQQDLLYSLGSVLTVFKPTRNDAQHRLQVIAEKGRDPGPGYTPLGKPDAGDGPPEAMPDLEEVAMEDIRARINAKMKGHGFARLVEAILIAEGYTTFTSPPGADGGVDILAGRGAFGFDEPRICVQVKSQDSPVDAPTVSQLLGVMSGFNVHEGLFVSWGGYTKGVEQQHKKNSFFRVRLWGAEEVIEKVFEHYEELPADIRADLPLKRIWMLVPDEDA</sequence>
<keyword evidence="3" id="KW-0255">Endonuclease</keyword>
<keyword evidence="3" id="KW-0540">Nuclease</keyword>
<feature type="region of interest" description="Disordered" evidence="1">
    <location>
        <begin position="165"/>
        <end position="186"/>
    </location>
</feature>
<evidence type="ECO:0000313" key="3">
    <source>
        <dbReference type="EMBL" id="RIE07242.1"/>
    </source>
</evidence>
<dbReference type="InterPro" id="IPR011335">
    <property type="entry name" value="Restrct_endonuc-II-like"/>
</dbReference>
<dbReference type="GO" id="GO:0043590">
    <property type="term" value="C:bacterial nucleoid"/>
    <property type="evidence" value="ECO:0007669"/>
    <property type="project" value="TreeGrafter"/>
</dbReference>
<dbReference type="GO" id="GO:0015666">
    <property type="term" value="F:restriction endodeoxyribonuclease activity"/>
    <property type="evidence" value="ECO:0007669"/>
    <property type="project" value="TreeGrafter"/>
</dbReference>
<gene>
    <name evidence="3" type="ORF">SMC5_10095</name>
</gene>
<dbReference type="OrthoDB" id="9781481at2"/>
<dbReference type="InterPro" id="IPR011856">
    <property type="entry name" value="tRNA_endonuc-like_dom_sf"/>
</dbReference>
<comment type="caution">
    <text evidence="3">The sequence shown here is derived from an EMBL/GenBank/DDBJ whole genome shotgun (WGS) entry which is preliminary data.</text>
</comment>
<name>A0A398CWU8_9BACT</name>
<dbReference type="AlphaFoldDB" id="A0A398CWU8"/>
<evidence type="ECO:0000256" key="1">
    <source>
        <dbReference type="SAM" id="MobiDB-lite"/>
    </source>
</evidence>
<dbReference type="RefSeq" id="WP_119089733.1">
    <property type="nucleotide sequence ID" value="NZ_QXIU01000252.1"/>
</dbReference>
<dbReference type="InterPro" id="IPR007560">
    <property type="entry name" value="Restrct_endonuc_IV_Mrr"/>
</dbReference>
<dbReference type="EMBL" id="QXIU01000252">
    <property type="protein sequence ID" value="RIE07242.1"/>
    <property type="molecule type" value="Genomic_DNA"/>
</dbReference>
<dbReference type="GO" id="GO:0003677">
    <property type="term" value="F:DNA binding"/>
    <property type="evidence" value="ECO:0007669"/>
    <property type="project" value="InterPro"/>
</dbReference>
<accession>A0A398CWU8</accession>
<dbReference type="Proteomes" id="UP000266489">
    <property type="component" value="Unassembled WGS sequence"/>
</dbReference>
<evidence type="ECO:0000313" key="4">
    <source>
        <dbReference type="Proteomes" id="UP000266489"/>
    </source>
</evidence>
<organism evidence="3 4">
    <name type="scientific">Candidatus Cryosericum odellii</name>
    <dbReference type="NCBI Taxonomy" id="2290917"/>
    <lineage>
        <taxon>Bacteria</taxon>
        <taxon>Pseudomonadati</taxon>
        <taxon>Caldisericota/Cryosericota group</taxon>
        <taxon>Candidatus Cryosericota</taxon>
        <taxon>Candidatus Cryosericia</taxon>
        <taxon>Candidatus Cryosericales</taxon>
        <taxon>Candidatus Cryosericaceae</taxon>
        <taxon>Candidatus Cryosericum</taxon>
    </lineage>
</organism>
<evidence type="ECO:0000259" key="2">
    <source>
        <dbReference type="Pfam" id="PF04471"/>
    </source>
</evidence>
<dbReference type="InterPro" id="IPR052906">
    <property type="entry name" value="Type_IV_Methyl-Rstrct_Enzyme"/>
</dbReference>
<dbReference type="Pfam" id="PF04471">
    <property type="entry name" value="Mrr_cat"/>
    <property type="match status" value="1"/>
</dbReference>
<dbReference type="PANTHER" id="PTHR30015:SF7">
    <property type="entry name" value="TYPE IV METHYL-DIRECTED RESTRICTION ENZYME ECOKMRR"/>
    <property type="match status" value="1"/>
</dbReference>
<proteinExistence type="predicted"/>
<feature type="domain" description="Restriction endonuclease type IV Mrr" evidence="2">
    <location>
        <begin position="207"/>
        <end position="320"/>
    </location>
</feature>
<keyword evidence="3" id="KW-0378">Hydrolase</keyword>
<protein>
    <submittedName>
        <fullName evidence="3">Restriction endonuclease</fullName>
    </submittedName>
</protein>
<reference evidence="3 4" key="1">
    <citation type="submission" date="2018-09" db="EMBL/GenBank/DDBJ databases">
        <title>Discovery and Ecogenomic Context for Candidatus Cryosericales, a Global Caldiserica Order Active in Thawing Permafrost.</title>
        <authorList>
            <person name="Martinez M.A."/>
            <person name="Woodcroft B.J."/>
            <person name="Ignacio Espinoza J.C."/>
            <person name="Zayed A."/>
            <person name="Singleton C.M."/>
            <person name="Boyd J."/>
            <person name="Li Y.-F."/>
            <person name="Purvine S."/>
            <person name="Maughan H."/>
            <person name="Hodgkins S.B."/>
            <person name="Anderson D."/>
            <person name="Sederholm M."/>
            <person name="Temperton B."/>
            <person name="Saleska S.R."/>
            <person name="Tyson G.W."/>
            <person name="Rich V.I."/>
        </authorList>
    </citation>
    <scope>NUCLEOTIDE SEQUENCE [LARGE SCALE GENOMIC DNA]</scope>
    <source>
        <strain evidence="3 4">SMC5</strain>
    </source>
</reference>